<accession>A0A6P8ZSL7</accession>
<dbReference type="RefSeq" id="XP_034248247.1">
    <property type="nucleotide sequence ID" value="XM_034392356.1"/>
</dbReference>
<dbReference type="KEGG" id="tpal:117649488"/>
<evidence type="ECO:0000256" key="1">
    <source>
        <dbReference type="SAM" id="MobiDB-lite"/>
    </source>
</evidence>
<protein>
    <submittedName>
        <fullName evidence="3">Signal transducer and activator of transcription C-like</fullName>
    </submittedName>
</protein>
<organism evidence="3">
    <name type="scientific">Thrips palmi</name>
    <name type="common">Melon thrips</name>
    <dbReference type="NCBI Taxonomy" id="161013"/>
    <lineage>
        <taxon>Eukaryota</taxon>
        <taxon>Metazoa</taxon>
        <taxon>Ecdysozoa</taxon>
        <taxon>Arthropoda</taxon>
        <taxon>Hexapoda</taxon>
        <taxon>Insecta</taxon>
        <taxon>Pterygota</taxon>
        <taxon>Neoptera</taxon>
        <taxon>Paraneoptera</taxon>
        <taxon>Thysanoptera</taxon>
        <taxon>Terebrantia</taxon>
        <taxon>Thripoidea</taxon>
        <taxon>Thripidae</taxon>
        <taxon>Thrips</taxon>
    </lineage>
</organism>
<dbReference type="AlphaFoldDB" id="A0A6P8ZSL7"/>
<keyword evidence="2" id="KW-1185">Reference proteome</keyword>
<name>A0A6P8ZSL7_THRPL</name>
<dbReference type="GeneID" id="117649488"/>
<dbReference type="Proteomes" id="UP000515158">
    <property type="component" value="Unplaced"/>
</dbReference>
<feature type="compositionally biased region" description="Basic and acidic residues" evidence="1">
    <location>
        <begin position="167"/>
        <end position="182"/>
    </location>
</feature>
<feature type="region of interest" description="Disordered" evidence="1">
    <location>
        <begin position="126"/>
        <end position="211"/>
    </location>
</feature>
<gene>
    <name evidence="3" type="primary">LOC117649488</name>
</gene>
<reference evidence="3" key="1">
    <citation type="submission" date="2025-08" db="UniProtKB">
        <authorList>
            <consortium name="RefSeq"/>
        </authorList>
    </citation>
    <scope>IDENTIFICATION</scope>
    <source>
        <tissue evidence="3">Total insect</tissue>
    </source>
</reference>
<dbReference type="InParanoid" id="A0A6P8ZSL7"/>
<sequence>MREGLDVWRCRQQQLLAKKAHEQKQLREMLLTYSPWGRPGGGAPNPDTIRKRKALQLETLYGTSPPLPSQPRHAVNGSETRRLRCDPQLLFQFQEADRRAVDNLLRYRTDPRQQEQYRRDLDRMVQEKRLRQQQQQQRQQQQHQKSLHHQHQHDRGAAQQQDGQDSQDGHRHQERDDTDAHQGHVRRRRSAGAPSADTAPKSTRSSYVSNS</sequence>
<dbReference type="OrthoDB" id="8185397at2759"/>
<proteinExistence type="predicted"/>
<feature type="compositionally biased region" description="Low complexity" evidence="1">
    <location>
        <begin position="132"/>
        <end position="144"/>
    </location>
</feature>
<feature type="compositionally biased region" description="Low complexity" evidence="1">
    <location>
        <begin position="157"/>
        <end position="166"/>
    </location>
</feature>
<feature type="compositionally biased region" description="Polar residues" evidence="1">
    <location>
        <begin position="200"/>
        <end position="211"/>
    </location>
</feature>
<evidence type="ECO:0000313" key="2">
    <source>
        <dbReference type="Proteomes" id="UP000515158"/>
    </source>
</evidence>
<evidence type="ECO:0000313" key="3">
    <source>
        <dbReference type="RefSeq" id="XP_034248247.1"/>
    </source>
</evidence>